<evidence type="ECO:0000313" key="3">
    <source>
        <dbReference type="Proteomes" id="UP001165667"/>
    </source>
</evidence>
<protein>
    <submittedName>
        <fullName evidence="2">Phage holin family protein</fullName>
    </submittedName>
</protein>
<proteinExistence type="predicted"/>
<gene>
    <name evidence="2" type="ORF">M8523_15680</name>
</gene>
<keyword evidence="1" id="KW-0812">Transmembrane</keyword>
<name>A0AA41Z331_9HYPH</name>
<organism evidence="2 3">
    <name type="scientific">Lichenifustis flavocetrariae</name>
    <dbReference type="NCBI Taxonomy" id="2949735"/>
    <lineage>
        <taxon>Bacteria</taxon>
        <taxon>Pseudomonadati</taxon>
        <taxon>Pseudomonadota</taxon>
        <taxon>Alphaproteobacteria</taxon>
        <taxon>Hyphomicrobiales</taxon>
        <taxon>Lichenihabitantaceae</taxon>
        <taxon>Lichenifustis</taxon>
    </lineage>
</organism>
<dbReference type="EMBL" id="JAMOIM010000010">
    <property type="protein sequence ID" value="MCW6509460.1"/>
    <property type="molecule type" value="Genomic_DNA"/>
</dbReference>
<dbReference type="InterPro" id="IPR009937">
    <property type="entry name" value="Phage_holin_3_6"/>
</dbReference>
<reference evidence="2" key="1">
    <citation type="submission" date="2022-05" db="EMBL/GenBank/DDBJ databases">
        <authorList>
            <person name="Pankratov T."/>
        </authorList>
    </citation>
    <scope>NUCLEOTIDE SEQUENCE</scope>
    <source>
        <strain evidence="2">BP6-180914</strain>
    </source>
</reference>
<dbReference type="AlphaFoldDB" id="A0AA41Z331"/>
<sequence>MARLIETEIRLVRTELGEKLAEAIRALAIIAASSVLLLTALVLFVLGVVHLLIYFGLQPFVAFFSVGLVSAVVGGLAVYFAVSHLSTSGLAPKRSINQLGKDAQIIKEQVS</sequence>
<accession>A0AA41Z331</accession>
<dbReference type="Proteomes" id="UP001165667">
    <property type="component" value="Unassembled WGS sequence"/>
</dbReference>
<dbReference type="Pfam" id="PF07332">
    <property type="entry name" value="Phage_holin_3_6"/>
    <property type="match status" value="1"/>
</dbReference>
<keyword evidence="1" id="KW-1133">Transmembrane helix</keyword>
<keyword evidence="1" id="KW-0472">Membrane</keyword>
<evidence type="ECO:0000256" key="1">
    <source>
        <dbReference type="SAM" id="Phobius"/>
    </source>
</evidence>
<feature type="transmembrane region" description="Helical" evidence="1">
    <location>
        <begin position="60"/>
        <end position="82"/>
    </location>
</feature>
<feature type="transmembrane region" description="Helical" evidence="1">
    <location>
        <begin position="26"/>
        <end position="54"/>
    </location>
</feature>
<comment type="caution">
    <text evidence="2">The sequence shown here is derived from an EMBL/GenBank/DDBJ whole genome shotgun (WGS) entry which is preliminary data.</text>
</comment>
<keyword evidence="3" id="KW-1185">Reference proteome</keyword>
<evidence type="ECO:0000313" key="2">
    <source>
        <dbReference type="EMBL" id="MCW6509460.1"/>
    </source>
</evidence>